<reference evidence="2 3" key="1">
    <citation type="journal article" date="2013" name="PLoS ONE">
        <title>Genomic and secretomic analyses reveal unique features of the lignocellulolytic enzyme system of Penicillium decumbens.</title>
        <authorList>
            <person name="Liu G."/>
            <person name="Zhang L."/>
            <person name="Wei X."/>
            <person name="Zou G."/>
            <person name="Qin Y."/>
            <person name="Ma L."/>
            <person name="Li J."/>
            <person name="Zheng H."/>
            <person name="Wang S."/>
            <person name="Wang C."/>
            <person name="Xun L."/>
            <person name="Zhao G.-P."/>
            <person name="Zhou Z."/>
            <person name="Qu Y."/>
        </authorList>
    </citation>
    <scope>NUCLEOTIDE SEQUENCE [LARGE SCALE GENOMIC DNA]</scope>
    <source>
        <strain evidence="3">114-2 / CGMCC 5302</strain>
    </source>
</reference>
<dbReference type="EMBL" id="KB644415">
    <property type="protein sequence ID" value="EPS33718.1"/>
    <property type="molecule type" value="Genomic_DNA"/>
</dbReference>
<feature type="compositionally biased region" description="Basic residues" evidence="1">
    <location>
        <begin position="155"/>
        <end position="173"/>
    </location>
</feature>
<feature type="region of interest" description="Disordered" evidence="1">
    <location>
        <begin position="262"/>
        <end position="347"/>
    </location>
</feature>
<name>S8B4E5_PENO1</name>
<dbReference type="OrthoDB" id="4365652at2759"/>
<feature type="compositionally biased region" description="Basic residues" evidence="1">
    <location>
        <begin position="295"/>
        <end position="311"/>
    </location>
</feature>
<dbReference type="Proteomes" id="UP000019376">
    <property type="component" value="Unassembled WGS sequence"/>
</dbReference>
<sequence length="367" mass="41477">MPSLQHLHPEYCHRSRNGFYTFPSSFHGRHIHQVLVNGRNGSIHTVQSHHVKCSSPTTPPAERRAYAAREQERKAKRHSTSSEDSDSSNSTPSSIRHAHGRRGHGRYDPTLKAKRPTSANKIPPKHSQKAHKSAEISDRQDSDTDSSYSTTAHVPRPRRHPYISHHHQSHQHHHRHRHYEAPPEHYVVKVPFPTHCPDCCQTVVPPTPDALPATKIRTQPSVETSRENLKKAKHCSSNCAHGCENPPSSSMAQVTCHCGFVHVDPAQGHPSRKTARGDQSRGYRGPPSEPEQGPHSRRRQHGRYRKHRRHDSRVSSDTAPSERDESGSESSMEARVGRDKHVSRVPPDDWEFCSGHCCGHPVFYIVR</sequence>
<evidence type="ECO:0000313" key="3">
    <source>
        <dbReference type="Proteomes" id="UP000019376"/>
    </source>
</evidence>
<accession>S8B4E5</accession>
<feature type="compositionally biased region" description="Basic and acidic residues" evidence="1">
    <location>
        <begin position="132"/>
        <end position="142"/>
    </location>
</feature>
<dbReference type="HOGENOM" id="CLU_754601_0_0_1"/>
<proteinExistence type="predicted"/>
<protein>
    <submittedName>
        <fullName evidence="2">Uncharacterized protein</fullName>
    </submittedName>
</protein>
<organism evidence="2 3">
    <name type="scientific">Penicillium oxalicum (strain 114-2 / CGMCC 5302)</name>
    <name type="common">Penicillium decumbens</name>
    <dbReference type="NCBI Taxonomy" id="933388"/>
    <lineage>
        <taxon>Eukaryota</taxon>
        <taxon>Fungi</taxon>
        <taxon>Dikarya</taxon>
        <taxon>Ascomycota</taxon>
        <taxon>Pezizomycotina</taxon>
        <taxon>Eurotiomycetes</taxon>
        <taxon>Eurotiomycetidae</taxon>
        <taxon>Eurotiales</taxon>
        <taxon>Aspergillaceae</taxon>
        <taxon>Penicillium</taxon>
    </lineage>
</organism>
<gene>
    <name evidence="2" type="ORF">PDE_08680</name>
</gene>
<feature type="region of interest" description="Disordered" evidence="1">
    <location>
        <begin position="46"/>
        <end position="173"/>
    </location>
</feature>
<evidence type="ECO:0000313" key="2">
    <source>
        <dbReference type="EMBL" id="EPS33718.1"/>
    </source>
</evidence>
<evidence type="ECO:0000256" key="1">
    <source>
        <dbReference type="SAM" id="MobiDB-lite"/>
    </source>
</evidence>
<feature type="compositionally biased region" description="Basic and acidic residues" evidence="1">
    <location>
        <begin position="61"/>
        <end position="73"/>
    </location>
</feature>
<dbReference type="AlphaFoldDB" id="S8B4E5"/>
<keyword evidence="3" id="KW-1185">Reference proteome</keyword>